<dbReference type="EMBL" id="QPFP01000044">
    <property type="protein sequence ID" value="TEB26942.1"/>
    <property type="molecule type" value="Genomic_DNA"/>
</dbReference>
<proteinExistence type="predicted"/>
<dbReference type="Proteomes" id="UP000298030">
    <property type="component" value="Unassembled WGS sequence"/>
</dbReference>
<reference evidence="2 3" key="1">
    <citation type="journal article" date="2019" name="Nat. Ecol. Evol.">
        <title>Megaphylogeny resolves global patterns of mushroom evolution.</title>
        <authorList>
            <person name="Varga T."/>
            <person name="Krizsan K."/>
            <person name="Foldi C."/>
            <person name="Dima B."/>
            <person name="Sanchez-Garcia M."/>
            <person name="Sanchez-Ramirez S."/>
            <person name="Szollosi G.J."/>
            <person name="Szarkandi J.G."/>
            <person name="Papp V."/>
            <person name="Albert L."/>
            <person name="Andreopoulos W."/>
            <person name="Angelini C."/>
            <person name="Antonin V."/>
            <person name="Barry K.W."/>
            <person name="Bougher N.L."/>
            <person name="Buchanan P."/>
            <person name="Buyck B."/>
            <person name="Bense V."/>
            <person name="Catcheside P."/>
            <person name="Chovatia M."/>
            <person name="Cooper J."/>
            <person name="Damon W."/>
            <person name="Desjardin D."/>
            <person name="Finy P."/>
            <person name="Geml J."/>
            <person name="Haridas S."/>
            <person name="Hughes K."/>
            <person name="Justo A."/>
            <person name="Karasinski D."/>
            <person name="Kautmanova I."/>
            <person name="Kiss B."/>
            <person name="Kocsube S."/>
            <person name="Kotiranta H."/>
            <person name="LaButti K.M."/>
            <person name="Lechner B.E."/>
            <person name="Liimatainen K."/>
            <person name="Lipzen A."/>
            <person name="Lukacs Z."/>
            <person name="Mihaltcheva S."/>
            <person name="Morgado L.N."/>
            <person name="Niskanen T."/>
            <person name="Noordeloos M.E."/>
            <person name="Ohm R.A."/>
            <person name="Ortiz-Santana B."/>
            <person name="Ovrebo C."/>
            <person name="Racz N."/>
            <person name="Riley R."/>
            <person name="Savchenko A."/>
            <person name="Shiryaev A."/>
            <person name="Soop K."/>
            <person name="Spirin V."/>
            <person name="Szebenyi C."/>
            <person name="Tomsovsky M."/>
            <person name="Tulloss R.E."/>
            <person name="Uehling J."/>
            <person name="Grigoriev I.V."/>
            <person name="Vagvolgyi C."/>
            <person name="Papp T."/>
            <person name="Martin F.M."/>
            <person name="Miettinen O."/>
            <person name="Hibbett D.S."/>
            <person name="Nagy L.G."/>
        </authorList>
    </citation>
    <scope>NUCLEOTIDE SEQUENCE [LARGE SCALE GENOMIC DNA]</scope>
    <source>
        <strain evidence="2 3">FP101781</strain>
    </source>
</reference>
<name>A0A4Y7SYM0_COPMI</name>
<evidence type="ECO:0000313" key="2">
    <source>
        <dbReference type="EMBL" id="TEB26942.1"/>
    </source>
</evidence>
<dbReference type="AlphaFoldDB" id="A0A4Y7SYM0"/>
<gene>
    <name evidence="2" type="ORF">FA13DRAFT_1712928</name>
</gene>
<sequence>MRQCPGNFTFIAGHRPSSKFVATFIINKIQYIYSGTANPNPGPFKVNNAVLTYGDTANLTATRSYTGQVGISKIKFTLKPSGVSITGDLPDSHQVGPASTVDSSGTWTTA</sequence>
<evidence type="ECO:0000313" key="3">
    <source>
        <dbReference type="Proteomes" id="UP000298030"/>
    </source>
</evidence>
<evidence type="ECO:0000256" key="1">
    <source>
        <dbReference type="SAM" id="MobiDB-lite"/>
    </source>
</evidence>
<organism evidence="2 3">
    <name type="scientific">Coprinellus micaceus</name>
    <name type="common">Glistening ink-cap mushroom</name>
    <name type="synonym">Coprinus micaceus</name>
    <dbReference type="NCBI Taxonomy" id="71717"/>
    <lineage>
        <taxon>Eukaryota</taxon>
        <taxon>Fungi</taxon>
        <taxon>Dikarya</taxon>
        <taxon>Basidiomycota</taxon>
        <taxon>Agaricomycotina</taxon>
        <taxon>Agaricomycetes</taxon>
        <taxon>Agaricomycetidae</taxon>
        <taxon>Agaricales</taxon>
        <taxon>Agaricineae</taxon>
        <taxon>Psathyrellaceae</taxon>
        <taxon>Coprinellus</taxon>
    </lineage>
</organism>
<accession>A0A4Y7SYM0</accession>
<comment type="caution">
    <text evidence="2">The sequence shown here is derived from an EMBL/GenBank/DDBJ whole genome shotgun (WGS) entry which is preliminary data.</text>
</comment>
<protein>
    <submittedName>
        <fullName evidence="2">Uncharacterized protein</fullName>
    </submittedName>
</protein>
<keyword evidence="3" id="KW-1185">Reference proteome</keyword>
<feature type="compositionally biased region" description="Polar residues" evidence="1">
    <location>
        <begin position="100"/>
        <end position="110"/>
    </location>
</feature>
<dbReference type="OrthoDB" id="2998325at2759"/>
<feature type="region of interest" description="Disordered" evidence="1">
    <location>
        <begin position="87"/>
        <end position="110"/>
    </location>
</feature>